<dbReference type="InterPro" id="IPR047057">
    <property type="entry name" value="MerR_fam"/>
</dbReference>
<dbReference type="KEGG" id="mmes:MMSR116_18995"/>
<accession>A0A6B9FMD8</accession>
<feature type="coiled-coil region" evidence="2">
    <location>
        <begin position="95"/>
        <end position="129"/>
    </location>
</feature>
<evidence type="ECO:0000313" key="5">
    <source>
        <dbReference type="Proteomes" id="UP000012488"/>
    </source>
</evidence>
<dbReference type="GO" id="GO:0003677">
    <property type="term" value="F:DNA binding"/>
    <property type="evidence" value="ECO:0007669"/>
    <property type="project" value="UniProtKB-KW"/>
</dbReference>
<dbReference type="Pfam" id="PF13411">
    <property type="entry name" value="MerR_1"/>
    <property type="match status" value="1"/>
</dbReference>
<reference evidence="4 5" key="2">
    <citation type="journal article" date="2013" name="Genome Announc.">
        <title>Draft Genome Sequence of Methylobacterium mesophilicum Strain SR1.6/6, Isolated from Citrus sinensis.</title>
        <authorList>
            <person name="Marinho Almeida D."/>
            <person name="Dini-Andreote F."/>
            <person name="Camargo Neves A.A."/>
            <person name="Juca Ramos R.T."/>
            <person name="Andreote F.D."/>
            <person name="Carneiro A.R."/>
            <person name="Oliveira de Souza Lima A."/>
            <person name="Caracciolo Gomes de Sa P.H."/>
            <person name="Ribeiro Barbosa M.S."/>
            <person name="Araujo W.L."/>
            <person name="Silva A."/>
        </authorList>
    </citation>
    <scope>NUCLEOTIDE SEQUENCE [LARGE SCALE GENOMIC DNA]</scope>
    <source>
        <strain evidence="4 5">SR1.6/6</strain>
    </source>
</reference>
<proteinExistence type="predicted"/>
<keyword evidence="1 4" id="KW-0238">DNA-binding</keyword>
<dbReference type="PROSITE" id="PS50937">
    <property type="entry name" value="HTH_MERR_2"/>
    <property type="match status" value="1"/>
</dbReference>
<dbReference type="GO" id="GO:0003700">
    <property type="term" value="F:DNA-binding transcription factor activity"/>
    <property type="evidence" value="ECO:0007669"/>
    <property type="project" value="InterPro"/>
</dbReference>
<dbReference type="OrthoDB" id="9803659at2"/>
<feature type="domain" description="HTH merR-type" evidence="3">
    <location>
        <begin position="20"/>
        <end position="87"/>
    </location>
</feature>
<dbReference type="Proteomes" id="UP000012488">
    <property type="component" value="Chromosome"/>
</dbReference>
<gene>
    <name evidence="4" type="ORF">MMSR116_18995</name>
</gene>
<organism evidence="4 5">
    <name type="scientific">Methylobacterium mesophilicum SR1.6/6</name>
    <dbReference type="NCBI Taxonomy" id="908290"/>
    <lineage>
        <taxon>Bacteria</taxon>
        <taxon>Pseudomonadati</taxon>
        <taxon>Pseudomonadota</taxon>
        <taxon>Alphaproteobacteria</taxon>
        <taxon>Hyphomicrobiales</taxon>
        <taxon>Methylobacteriaceae</taxon>
        <taxon>Methylobacterium</taxon>
    </lineage>
</organism>
<protein>
    <submittedName>
        <fullName evidence="4">MerR family DNA-binding transcriptional regulator</fullName>
    </submittedName>
</protein>
<dbReference type="PRINTS" id="PR00040">
    <property type="entry name" value="HTHMERR"/>
</dbReference>
<dbReference type="InterPro" id="IPR000551">
    <property type="entry name" value="MerR-type_HTH_dom"/>
</dbReference>
<evidence type="ECO:0000259" key="3">
    <source>
        <dbReference type="PROSITE" id="PS50937"/>
    </source>
</evidence>
<dbReference type="SMART" id="SM00422">
    <property type="entry name" value="HTH_MERR"/>
    <property type="match status" value="1"/>
</dbReference>
<evidence type="ECO:0000256" key="2">
    <source>
        <dbReference type="SAM" id="Coils"/>
    </source>
</evidence>
<dbReference type="EMBL" id="CP043538">
    <property type="protein sequence ID" value="QGY03750.1"/>
    <property type="molecule type" value="Genomic_DNA"/>
</dbReference>
<dbReference type="SUPFAM" id="SSF46955">
    <property type="entry name" value="Putative DNA-binding domain"/>
    <property type="match status" value="1"/>
</dbReference>
<sequence>MESRNTVASRSRRLSVSDTLYTVTQLAKELGVTARTVRFYEDKGLLNPQRAGNTRIFAHRDKVRLILILRGKRLGFSLREIKDYLNLYDVDPTQKEQWRDLLKKIEGRIDQLVEQQKALVETLGELEKLKHYALAALETAKPANTRRAR</sequence>
<dbReference type="InterPro" id="IPR009061">
    <property type="entry name" value="DNA-bd_dom_put_sf"/>
</dbReference>
<dbReference type="CDD" id="cd04776">
    <property type="entry name" value="HTH_GnyR"/>
    <property type="match status" value="1"/>
</dbReference>
<dbReference type="PANTHER" id="PTHR30204:SF58">
    <property type="entry name" value="HTH-TYPE TRANSCRIPTIONAL REGULATOR YFMP"/>
    <property type="match status" value="1"/>
</dbReference>
<name>A0A6B9FMD8_9HYPH</name>
<dbReference type="AlphaFoldDB" id="A0A6B9FMD8"/>
<keyword evidence="2" id="KW-0175">Coiled coil</keyword>
<evidence type="ECO:0000256" key="1">
    <source>
        <dbReference type="ARBA" id="ARBA00023125"/>
    </source>
</evidence>
<evidence type="ECO:0000313" key="4">
    <source>
        <dbReference type="EMBL" id="QGY03750.1"/>
    </source>
</evidence>
<reference evidence="4 5" key="1">
    <citation type="journal article" date="2012" name="Genet. Mol. Biol.">
        <title>Analysis of 16S rRNA and mxaF genes revealing insights into Methylobacterium niche-specific plant association.</title>
        <authorList>
            <person name="Dourado M.N."/>
            <person name="Andreote F.D."/>
            <person name="Dini-Andreote F."/>
            <person name="Conti R."/>
            <person name="Araujo J.M."/>
            <person name="Araujo W.L."/>
        </authorList>
    </citation>
    <scope>NUCLEOTIDE SEQUENCE [LARGE SCALE GENOMIC DNA]</scope>
    <source>
        <strain evidence="4 5">SR1.6/6</strain>
    </source>
</reference>
<dbReference type="PANTHER" id="PTHR30204">
    <property type="entry name" value="REDOX-CYCLING DRUG-SENSING TRANSCRIPTIONAL ACTIVATOR SOXR"/>
    <property type="match status" value="1"/>
</dbReference>
<dbReference type="Gene3D" id="1.10.1660.10">
    <property type="match status" value="1"/>
</dbReference>